<dbReference type="InterPro" id="IPR015943">
    <property type="entry name" value="WD40/YVTN_repeat-like_dom_sf"/>
</dbReference>
<reference evidence="2 3" key="1">
    <citation type="submission" date="2023-08" db="EMBL/GenBank/DDBJ databases">
        <title>Comparative genomics and taxonomic characterization of three novel marine species of genus Marivirga.</title>
        <authorList>
            <person name="Muhammad N."/>
            <person name="Kim S.-G."/>
        </authorList>
    </citation>
    <scope>NUCLEOTIDE SEQUENCE [LARGE SCALE GENOMIC DNA]</scope>
    <source>
        <strain evidence="2 3">BDSF4-3</strain>
    </source>
</reference>
<dbReference type="InterPro" id="IPR011047">
    <property type="entry name" value="Quinoprotein_ADH-like_sf"/>
</dbReference>
<evidence type="ECO:0000313" key="2">
    <source>
        <dbReference type="EMBL" id="WMN10781.1"/>
    </source>
</evidence>
<protein>
    <submittedName>
        <fullName evidence="2">PQQ-binding-like beta-propeller repeat protein</fullName>
    </submittedName>
</protein>
<gene>
    <name evidence="2" type="ORF">QYS49_35970</name>
</gene>
<evidence type="ECO:0000259" key="1">
    <source>
        <dbReference type="Pfam" id="PF13360"/>
    </source>
</evidence>
<dbReference type="PANTHER" id="PTHR34512:SF30">
    <property type="entry name" value="OUTER MEMBRANE PROTEIN ASSEMBLY FACTOR BAMB"/>
    <property type="match status" value="1"/>
</dbReference>
<dbReference type="EMBL" id="CP129971">
    <property type="protein sequence ID" value="WMN10781.1"/>
    <property type="molecule type" value="Genomic_DNA"/>
</dbReference>
<proteinExistence type="predicted"/>
<accession>A0AA51NBZ1</accession>
<keyword evidence="3" id="KW-1185">Reference proteome</keyword>
<dbReference type="RefSeq" id="WP_308347224.1">
    <property type="nucleotide sequence ID" value="NZ_CP129971.1"/>
</dbReference>
<name>A0AA51NBZ1_9BACT</name>
<dbReference type="InterPro" id="IPR002372">
    <property type="entry name" value="PQQ_rpt_dom"/>
</dbReference>
<organism evidence="2 3">
    <name type="scientific">Marivirga salinarum</name>
    <dbReference type="NCBI Taxonomy" id="3059078"/>
    <lineage>
        <taxon>Bacteria</taxon>
        <taxon>Pseudomonadati</taxon>
        <taxon>Bacteroidota</taxon>
        <taxon>Cytophagia</taxon>
        <taxon>Cytophagales</taxon>
        <taxon>Marivirgaceae</taxon>
        <taxon>Marivirga</taxon>
    </lineage>
</organism>
<feature type="domain" description="Pyrrolo-quinoline quinone repeat" evidence="1">
    <location>
        <begin position="238"/>
        <end position="347"/>
    </location>
</feature>
<dbReference type="Gene3D" id="2.130.10.10">
    <property type="entry name" value="YVTN repeat-like/Quinoprotein amine dehydrogenase"/>
    <property type="match status" value="2"/>
</dbReference>
<dbReference type="Pfam" id="PF13360">
    <property type="entry name" value="PQQ_2"/>
    <property type="match status" value="1"/>
</dbReference>
<dbReference type="AlphaFoldDB" id="A0AA51NBZ1"/>
<sequence length="388" mass="44824">MSLISSCSLFKDEDPSKDFYQPLWGYNFNIGYYSSIDPILYSDKVIFSALDEKKNDFSANSTLEAFDKEEGNLIWRWDNNIPVQYDKFLNIHEYYINNQVLYISSGWEYGINLGTGETLFDNNHTKSNGVSFYGKDNWIFTNFTTSDNSYESIEFTERNNFEWKVLLESRNRDTSIYYYRHTLFDDFFPNRIYFPYTKWNGEESRPNLLIYDFENKKVILDEPISIMEGNHFIDNKPVLNGNKIYLPIHGLVACINKNTSELIWQKKVNGNTSASGLLYAGNNLLYVKAEFGLYCIDPENGNTLWSNEGSGEGNASRLQYHNDVIYYIGGAKFNAVDASTGEKLLSFEAPSRADDDGAFFQGVMTIDHENDKIYTASYTHAYCYPTLR</sequence>
<dbReference type="SUPFAM" id="SSF50998">
    <property type="entry name" value="Quinoprotein alcohol dehydrogenase-like"/>
    <property type="match status" value="2"/>
</dbReference>
<dbReference type="PANTHER" id="PTHR34512">
    <property type="entry name" value="CELL SURFACE PROTEIN"/>
    <property type="match status" value="1"/>
</dbReference>
<dbReference type="KEGG" id="msaa:QYS49_35970"/>
<dbReference type="Proteomes" id="UP001230496">
    <property type="component" value="Chromosome"/>
</dbReference>
<evidence type="ECO:0000313" key="3">
    <source>
        <dbReference type="Proteomes" id="UP001230496"/>
    </source>
</evidence>